<name>A0ABR3JRB3_9AGAR</name>
<protein>
    <submittedName>
        <fullName evidence="1">Uncharacterized protein</fullName>
    </submittedName>
</protein>
<proteinExistence type="predicted"/>
<comment type="caution">
    <text evidence="1">The sequence shown here is derived from an EMBL/GenBank/DDBJ whole genome shotgun (WGS) entry which is preliminary data.</text>
</comment>
<dbReference type="Proteomes" id="UP001556367">
    <property type="component" value="Unassembled WGS sequence"/>
</dbReference>
<organism evidence="1 2">
    <name type="scientific">Hohenbuehelia grisea</name>
    <dbReference type="NCBI Taxonomy" id="104357"/>
    <lineage>
        <taxon>Eukaryota</taxon>
        <taxon>Fungi</taxon>
        <taxon>Dikarya</taxon>
        <taxon>Basidiomycota</taxon>
        <taxon>Agaricomycotina</taxon>
        <taxon>Agaricomycetes</taxon>
        <taxon>Agaricomycetidae</taxon>
        <taxon>Agaricales</taxon>
        <taxon>Pleurotineae</taxon>
        <taxon>Pleurotaceae</taxon>
        <taxon>Hohenbuehelia</taxon>
    </lineage>
</organism>
<evidence type="ECO:0000313" key="1">
    <source>
        <dbReference type="EMBL" id="KAL0958398.1"/>
    </source>
</evidence>
<gene>
    <name evidence="1" type="ORF">HGRIS_000539</name>
</gene>
<keyword evidence="2" id="KW-1185">Reference proteome</keyword>
<evidence type="ECO:0000313" key="2">
    <source>
        <dbReference type="Proteomes" id="UP001556367"/>
    </source>
</evidence>
<sequence length="141" mass="15745">MPQFLVSKKYCTSRANAARLQRAIDVVEEALYRYLPVMMAEIGEEAFLVLLQFDHKGEGRPAYATVRVFSIEKRAIAGYHIYKDGRVPVDDDGIEITPGISMRHGAGTWKRRVLKTVGLKTVGRDRPAALHEETNDEGNGA</sequence>
<accession>A0ABR3JRB3</accession>
<reference evidence="2" key="1">
    <citation type="submission" date="2024-06" db="EMBL/GenBank/DDBJ databases">
        <title>Multi-omics analyses provide insights into the biosynthesis of the anticancer antibiotic pleurotin in Hohenbuehelia grisea.</title>
        <authorList>
            <person name="Weaver J.A."/>
            <person name="Alberti F."/>
        </authorList>
    </citation>
    <scope>NUCLEOTIDE SEQUENCE [LARGE SCALE GENOMIC DNA]</scope>
    <source>
        <strain evidence="2">T-177</strain>
    </source>
</reference>
<dbReference type="EMBL" id="JASNQZ010000004">
    <property type="protein sequence ID" value="KAL0958398.1"/>
    <property type="molecule type" value="Genomic_DNA"/>
</dbReference>